<feature type="transmembrane region" description="Helical" evidence="6">
    <location>
        <begin position="30"/>
        <end position="49"/>
    </location>
</feature>
<dbReference type="PRINTS" id="PR00727">
    <property type="entry name" value="LEADERPTASE"/>
</dbReference>
<dbReference type="EMBL" id="JACRTB010000012">
    <property type="protein sequence ID" value="MBC8576565.1"/>
    <property type="molecule type" value="Genomic_DNA"/>
</dbReference>
<comment type="subcellular location">
    <subcellularLocation>
        <location evidence="2">Cell membrane</location>
        <topology evidence="2">Single-pass type II membrane protein</topology>
    </subcellularLocation>
    <subcellularLocation>
        <location evidence="6">Membrane</location>
        <topology evidence="6">Single-pass type II membrane protein</topology>
    </subcellularLocation>
</comment>
<comment type="similarity">
    <text evidence="3 6">Belongs to the peptidase S26 family.</text>
</comment>
<gene>
    <name evidence="8" type="primary">lepB</name>
    <name evidence="8" type="ORF">H8717_09130</name>
</gene>
<dbReference type="Proteomes" id="UP000658131">
    <property type="component" value="Unassembled WGS sequence"/>
</dbReference>
<dbReference type="InterPro" id="IPR000223">
    <property type="entry name" value="Pept_S26A_signal_pept_1"/>
</dbReference>
<dbReference type="InterPro" id="IPR036286">
    <property type="entry name" value="LexA/Signal_pep-like_sf"/>
</dbReference>
<keyword evidence="6" id="KW-1133">Transmembrane helix</keyword>
<organism evidence="8 9">
    <name type="scientific">Yanshouia hominis</name>
    <dbReference type="NCBI Taxonomy" id="2763673"/>
    <lineage>
        <taxon>Bacteria</taxon>
        <taxon>Bacillati</taxon>
        <taxon>Bacillota</taxon>
        <taxon>Clostridia</taxon>
        <taxon>Eubacteriales</taxon>
        <taxon>Oscillospiraceae</taxon>
        <taxon>Yanshouia</taxon>
    </lineage>
</organism>
<dbReference type="CDD" id="cd06530">
    <property type="entry name" value="S26_SPase_I"/>
    <property type="match status" value="1"/>
</dbReference>
<feature type="domain" description="Peptidase S26" evidence="7">
    <location>
        <begin position="28"/>
        <end position="184"/>
    </location>
</feature>
<dbReference type="PANTHER" id="PTHR43390:SF1">
    <property type="entry name" value="CHLOROPLAST PROCESSING PEPTIDASE"/>
    <property type="match status" value="1"/>
</dbReference>
<dbReference type="PANTHER" id="PTHR43390">
    <property type="entry name" value="SIGNAL PEPTIDASE I"/>
    <property type="match status" value="1"/>
</dbReference>
<evidence type="ECO:0000256" key="4">
    <source>
        <dbReference type="ARBA" id="ARBA00013208"/>
    </source>
</evidence>
<reference evidence="8 9" key="1">
    <citation type="submission" date="2020-08" db="EMBL/GenBank/DDBJ databases">
        <title>Genome public.</title>
        <authorList>
            <person name="Liu C."/>
            <person name="Sun Q."/>
        </authorList>
    </citation>
    <scope>NUCLEOTIDE SEQUENCE [LARGE SCALE GENOMIC DNA]</scope>
    <source>
        <strain evidence="8 9">BX1</strain>
    </source>
</reference>
<protein>
    <recommendedName>
        <fullName evidence="4 6">Signal peptidase I</fullName>
        <ecNumber evidence="4 6">3.4.21.89</ecNumber>
    </recommendedName>
</protein>
<keyword evidence="6" id="KW-0645">Protease</keyword>
<evidence type="ECO:0000256" key="6">
    <source>
        <dbReference type="RuleBase" id="RU362042"/>
    </source>
</evidence>
<dbReference type="SUPFAM" id="SSF51306">
    <property type="entry name" value="LexA/Signal peptidase"/>
    <property type="match status" value="1"/>
</dbReference>
<dbReference type="Gene3D" id="2.10.109.10">
    <property type="entry name" value="Umud Fragment, subunit A"/>
    <property type="match status" value="1"/>
</dbReference>
<evidence type="ECO:0000313" key="8">
    <source>
        <dbReference type="EMBL" id="MBC8576565.1"/>
    </source>
</evidence>
<sequence length="194" mass="21773">MEDQGKNREEGPQAPKSPKRDIAFVELYEWIESAVLAVVFVILLFTFGARTSVVSGSSMIDTLHDGDMLFISRWGFSADQGDIVVVTKPYEDNEPIIKRIVATEGQRVDIDFVEGTVYVNGEALDEPYTHTPTNRHYDMEFPLTVPEGHVFVMGDNRNGSYDSRASEIGFVDTRYVLGKAYLRVFPFDALGTVH</sequence>
<evidence type="ECO:0000313" key="9">
    <source>
        <dbReference type="Proteomes" id="UP000658131"/>
    </source>
</evidence>
<dbReference type="NCBIfam" id="TIGR02227">
    <property type="entry name" value="sigpep_I_bact"/>
    <property type="match status" value="1"/>
</dbReference>
<dbReference type="Pfam" id="PF10502">
    <property type="entry name" value="Peptidase_S26"/>
    <property type="match status" value="1"/>
</dbReference>
<keyword evidence="6" id="KW-0812">Transmembrane</keyword>
<keyword evidence="9" id="KW-1185">Reference proteome</keyword>
<evidence type="ECO:0000256" key="3">
    <source>
        <dbReference type="ARBA" id="ARBA00009370"/>
    </source>
</evidence>
<keyword evidence="5 6" id="KW-0378">Hydrolase</keyword>
<keyword evidence="6" id="KW-0472">Membrane</keyword>
<evidence type="ECO:0000256" key="5">
    <source>
        <dbReference type="ARBA" id="ARBA00022801"/>
    </source>
</evidence>
<dbReference type="RefSeq" id="WP_262400073.1">
    <property type="nucleotide sequence ID" value="NZ_JACRTB010000012.1"/>
</dbReference>
<proteinExistence type="inferred from homology"/>
<accession>A0ABR7NK27</accession>
<comment type="catalytic activity">
    <reaction evidence="1 6">
        <text>Cleavage of hydrophobic, N-terminal signal or leader sequences from secreted and periplasmic proteins.</text>
        <dbReference type="EC" id="3.4.21.89"/>
    </reaction>
</comment>
<dbReference type="GO" id="GO:0009003">
    <property type="term" value="F:signal peptidase activity"/>
    <property type="evidence" value="ECO:0007669"/>
    <property type="project" value="UniProtKB-EC"/>
</dbReference>
<name>A0ABR7NK27_9FIRM</name>
<evidence type="ECO:0000256" key="1">
    <source>
        <dbReference type="ARBA" id="ARBA00000677"/>
    </source>
</evidence>
<dbReference type="InterPro" id="IPR019758">
    <property type="entry name" value="Pept_S26A_signal_pept_1_CS"/>
</dbReference>
<dbReference type="InterPro" id="IPR019533">
    <property type="entry name" value="Peptidase_S26"/>
</dbReference>
<comment type="caution">
    <text evidence="8">The sequence shown here is derived from an EMBL/GenBank/DDBJ whole genome shotgun (WGS) entry which is preliminary data.</text>
</comment>
<dbReference type="PROSITE" id="PS00761">
    <property type="entry name" value="SPASE_I_3"/>
    <property type="match status" value="1"/>
</dbReference>
<evidence type="ECO:0000259" key="7">
    <source>
        <dbReference type="Pfam" id="PF10502"/>
    </source>
</evidence>
<evidence type="ECO:0000256" key="2">
    <source>
        <dbReference type="ARBA" id="ARBA00004401"/>
    </source>
</evidence>
<dbReference type="EC" id="3.4.21.89" evidence="4 6"/>